<dbReference type="Gene3D" id="1.10.220.150">
    <property type="entry name" value="Arf GTPase activating protein"/>
    <property type="match status" value="1"/>
</dbReference>
<comment type="similarity">
    <text evidence="2">Belongs to the peroxisomal membrane protein PXMP2/4 family.</text>
</comment>
<dbReference type="EMBL" id="CAJNOC010002818">
    <property type="protein sequence ID" value="CAF0953229.1"/>
    <property type="molecule type" value="Genomic_DNA"/>
</dbReference>
<dbReference type="Pfam" id="PF01412">
    <property type="entry name" value="ArfGap"/>
    <property type="match status" value="1"/>
</dbReference>
<dbReference type="Pfam" id="PF12205">
    <property type="entry name" value="GIT1_C"/>
    <property type="match status" value="1"/>
</dbReference>
<dbReference type="PRINTS" id="PR00405">
    <property type="entry name" value="REVINTRACTNG"/>
</dbReference>
<keyword evidence="8" id="KW-0862">Zinc</keyword>
<feature type="compositionally biased region" description="Acidic residues" evidence="14">
    <location>
        <begin position="532"/>
        <end position="545"/>
    </location>
</feature>
<evidence type="ECO:0000256" key="9">
    <source>
        <dbReference type="ARBA" id="ARBA00022989"/>
    </source>
</evidence>
<feature type="domain" description="Arf-GAP" evidence="15">
    <location>
        <begin position="162"/>
        <end position="307"/>
    </location>
</feature>
<dbReference type="SMART" id="SM00105">
    <property type="entry name" value="ArfGap"/>
    <property type="match status" value="1"/>
</dbReference>
<dbReference type="GO" id="GO:0005096">
    <property type="term" value="F:GTPase activator activity"/>
    <property type="evidence" value="ECO:0007669"/>
    <property type="project" value="UniProtKB-KW"/>
</dbReference>
<dbReference type="InterPro" id="IPR001164">
    <property type="entry name" value="ArfGAP_dom"/>
</dbReference>
<keyword evidence="3" id="KW-0343">GTPase activation</keyword>
<dbReference type="OrthoDB" id="5588096at2759"/>
<evidence type="ECO:0000256" key="8">
    <source>
        <dbReference type="ARBA" id="ARBA00022833"/>
    </source>
</evidence>
<keyword evidence="10" id="KW-0040">ANK repeat</keyword>
<dbReference type="GO" id="GO:0098793">
    <property type="term" value="C:presynapse"/>
    <property type="evidence" value="ECO:0007669"/>
    <property type="project" value="GOC"/>
</dbReference>
<name>A0A814DHW2_9BILA</name>
<comment type="subcellular location">
    <subcellularLocation>
        <location evidence="1">Membrane</location>
        <topology evidence="1">Multi-pass membrane protein</topology>
    </subcellularLocation>
</comment>
<dbReference type="Gene3D" id="1.25.40.20">
    <property type="entry name" value="Ankyrin repeat-containing domain"/>
    <property type="match status" value="1"/>
</dbReference>
<comment type="caution">
    <text evidence="16">The sequence shown here is derived from an EMBL/GenBank/DDBJ whole genome shotgun (WGS) entry which is preliminary data.</text>
</comment>
<proteinExistence type="inferred from homology"/>
<evidence type="ECO:0000256" key="7">
    <source>
        <dbReference type="ARBA" id="ARBA00022771"/>
    </source>
</evidence>
<dbReference type="PANTHER" id="PTHR46097:SF3">
    <property type="entry name" value="ARF GTPASE-ACTIVATING PROTEIN GIT"/>
    <property type="match status" value="1"/>
</dbReference>
<dbReference type="GO" id="GO:0008277">
    <property type="term" value="P:regulation of G protein-coupled receptor signaling pathway"/>
    <property type="evidence" value="ECO:0007669"/>
    <property type="project" value="TreeGrafter"/>
</dbReference>
<dbReference type="InterPro" id="IPR013724">
    <property type="entry name" value="GIT_SHD"/>
</dbReference>
<dbReference type="Pfam" id="PF04117">
    <property type="entry name" value="Mpv17_PMP22"/>
    <property type="match status" value="1"/>
</dbReference>
<evidence type="ECO:0000259" key="15">
    <source>
        <dbReference type="PROSITE" id="PS50115"/>
    </source>
</evidence>
<evidence type="ECO:0000313" key="16">
    <source>
        <dbReference type="EMBL" id="CAF0953229.1"/>
    </source>
</evidence>
<dbReference type="Proteomes" id="UP000663879">
    <property type="component" value="Unassembled WGS sequence"/>
</dbReference>
<dbReference type="InterPro" id="IPR038508">
    <property type="entry name" value="ArfGAP_dom_sf"/>
</dbReference>
<dbReference type="GO" id="GO:0016020">
    <property type="term" value="C:membrane"/>
    <property type="evidence" value="ECO:0007669"/>
    <property type="project" value="UniProtKB-SubCell"/>
</dbReference>
<dbReference type="PROSITE" id="PS50115">
    <property type="entry name" value="ARFGAP"/>
    <property type="match status" value="1"/>
</dbReference>
<keyword evidence="5" id="KW-0479">Metal-binding</keyword>
<feature type="region of interest" description="Disordered" evidence="14">
    <location>
        <begin position="888"/>
        <end position="908"/>
    </location>
</feature>
<dbReference type="GO" id="GO:0007420">
    <property type="term" value="P:brain development"/>
    <property type="evidence" value="ECO:0007669"/>
    <property type="project" value="InterPro"/>
</dbReference>
<dbReference type="SMART" id="SM00555">
    <property type="entry name" value="GIT"/>
    <property type="match status" value="2"/>
</dbReference>
<keyword evidence="17" id="KW-1185">Reference proteome</keyword>
<feature type="region of interest" description="Disordered" evidence="14">
    <location>
        <begin position="520"/>
        <end position="550"/>
    </location>
</feature>
<dbReference type="SUPFAM" id="SSF48403">
    <property type="entry name" value="Ankyrin repeat"/>
    <property type="match status" value="1"/>
</dbReference>
<evidence type="ECO:0000256" key="2">
    <source>
        <dbReference type="ARBA" id="ARBA00006824"/>
    </source>
</evidence>
<dbReference type="GO" id="GO:0032012">
    <property type="term" value="P:regulation of ARF protein signal transduction"/>
    <property type="evidence" value="ECO:0007669"/>
    <property type="project" value="InterPro"/>
</dbReference>
<evidence type="ECO:0000256" key="4">
    <source>
        <dbReference type="ARBA" id="ARBA00022692"/>
    </source>
</evidence>
<evidence type="ECO:0000256" key="12">
    <source>
        <dbReference type="PROSITE-ProRule" id="PRU00288"/>
    </source>
</evidence>
<feature type="compositionally biased region" description="Low complexity" evidence="14">
    <location>
        <begin position="888"/>
        <end position="897"/>
    </location>
</feature>
<keyword evidence="11" id="KW-0472">Membrane</keyword>
<evidence type="ECO:0000256" key="14">
    <source>
        <dbReference type="SAM" id="MobiDB-lite"/>
    </source>
</evidence>
<feature type="coiled-coil region" evidence="13">
    <location>
        <begin position="675"/>
        <end position="709"/>
    </location>
</feature>
<dbReference type="InterPro" id="IPR037278">
    <property type="entry name" value="ARFGAP/RecO"/>
</dbReference>
<evidence type="ECO:0000256" key="10">
    <source>
        <dbReference type="ARBA" id="ARBA00023043"/>
    </source>
</evidence>
<keyword evidence="9" id="KW-1133">Transmembrane helix</keyword>
<feature type="region of interest" description="Disordered" evidence="14">
    <location>
        <begin position="828"/>
        <end position="875"/>
    </location>
</feature>
<feature type="compositionally biased region" description="Polar residues" evidence="14">
    <location>
        <begin position="837"/>
        <end position="856"/>
    </location>
</feature>
<evidence type="ECO:0000256" key="1">
    <source>
        <dbReference type="ARBA" id="ARBA00004141"/>
    </source>
</evidence>
<gene>
    <name evidence="16" type="ORF">OXX778_LOCUS14057</name>
</gene>
<protein>
    <recommendedName>
        <fullName evidence="15">Arf-GAP domain-containing protein</fullName>
    </recommendedName>
</protein>
<evidence type="ECO:0000256" key="3">
    <source>
        <dbReference type="ARBA" id="ARBA00022468"/>
    </source>
</evidence>
<reference evidence="16" key="1">
    <citation type="submission" date="2021-02" db="EMBL/GenBank/DDBJ databases">
        <authorList>
            <person name="Nowell W R."/>
        </authorList>
    </citation>
    <scope>NUCLEOTIDE SEQUENCE</scope>
    <source>
        <strain evidence="16">Ploen Becks lab</strain>
    </source>
</reference>
<dbReference type="InterPro" id="IPR022018">
    <property type="entry name" value="GIT1_C"/>
</dbReference>
<sequence length="1058" mass="120219">MSLTSAVGMGTGNLICQGLMYHKTKKFSFHNFVQYSTYGLLFSGPFLKYWWYALELKIFRDPKIFLRPVKMMLCDQATSPFILNSAFLYYLAVTDGKSHEKALEIVKTKALPIIFESFKVWPFVILLNFYVIPLHSRVLFSNVMTLSRSKFSTSNSNTSSNHNSNSNLNNGASINECADCGSTNAQWASLNHGVVICDSCCLCHRTLGRSISVIKSLKKSYWPQSLMDTLYELVRSNSNNIWEAGLYNTTDSTNTLRHLNLTSKNIKKPSHKDSHSIRLNFIKMKYENLAFISRGKYSSIEELNQQLIQCLKTSNYEKTLRILSQGADGNYRCQETGNQCLHQAVLNNQLGQIEILCLYGADLTGLDRNGQTPLDLARQLNNQQISDRLIELQFELTDDISYFLNNKRADHKNGQHFLIPELSDQKDAKHLKLNELPDHLFEEISKDIYDEMDRRQLETIWKCTVGHNLINEAIPFLVIKSCFTQTRNQLRQKLARFNTYEFSGLLLEILQESQRRFINLQKSQSPKKDGSDQEDADLEEEEDDLYDKVPSDEDYASVASESESASNPTDAKDGFFLGSPLKLDISSIHAKNLICSPTLSMSSTSSTSSPNSKFTKILNTKFEKAPQNVQSSLVANAESALNFIMNSLNKIDMNSQNNTPVIKKSPISPQYNRDLSELKSENQLMKSMIERLMEENAQLRAENMQLMTNNQSDFGNHKTTTNYISQNINNYYSTDHLYSSVKTTSTITSQSPLNSHKTYKNEMKSNDCNHKSKYELYSNKLFTTQNRKLDDSKSPSVKVRSEENVNLLKNLKLDGLFESLQIVETTKSEVEPCRKSNLPSTNSSPSCKYHSPQQVKPSPKRQDSLPLHNSSHPNYNKQLENIKLLSPSRSLSSSMASNTQGSSPSKCLEKKNFFNDSNMANLPSKDSVIKKMKKITKAVQELFKATKQLDFSVLKHLCDKVHHSVNEMIILFPTNLTSGEIHENLLVLEQTSNKMINLTHKYKNKLELFSKIDCNDDLTDANIDDQNLKNLIVSDLVSFSYEIAHTVKRIVCIMGADN</sequence>
<organism evidence="16 17">
    <name type="scientific">Brachionus calyciflorus</name>
    <dbReference type="NCBI Taxonomy" id="104777"/>
    <lineage>
        <taxon>Eukaryota</taxon>
        <taxon>Metazoa</taxon>
        <taxon>Spiralia</taxon>
        <taxon>Gnathifera</taxon>
        <taxon>Rotifera</taxon>
        <taxon>Eurotatoria</taxon>
        <taxon>Monogononta</taxon>
        <taxon>Pseudotrocha</taxon>
        <taxon>Ploima</taxon>
        <taxon>Brachionidae</taxon>
        <taxon>Brachionus</taxon>
    </lineage>
</organism>
<dbReference type="Pfam" id="PF08518">
    <property type="entry name" value="GIT_SHD"/>
    <property type="match status" value="2"/>
</dbReference>
<keyword evidence="7 12" id="KW-0863">Zinc-finger</keyword>
<dbReference type="PANTHER" id="PTHR46097">
    <property type="entry name" value="G PROTEIN-COUPLED RECEPTOR KINASE INTERACTING ARFGAP"/>
    <property type="match status" value="1"/>
</dbReference>
<dbReference type="Gene3D" id="1.20.120.330">
    <property type="entry name" value="Nucleotidyltransferases domain 2"/>
    <property type="match status" value="1"/>
</dbReference>
<accession>A0A814DHW2</accession>
<dbReference type="InterPro" id="IPR036770">
    <property type="entry name" value="Ankyrin_rpt-contain_sf"/>
</dbReference>
<dbReference type="InterPro" id="IPR007248">
    <property type="entry name" value="Mpv17_PMP22"/>
</dbReference>
<dbReference type="GO" id="GO:0031267">
    <property type="term" value="F:small GTPase binding"/>
    <property type="evidence" value="ECO:0007669"/>
    <property type="project" value="TreeGrafter"/>
</dbReference>
<keyword evidence="13" id="KW-0175">Coiled coil</keyword>
<dbReference type="SUPFAM" id="SSF57863">
    <property type="entry name" value="ArfGap/RecO-like zinc finger"/>
    <property type="match status" value="1"/>
</dbReference>
<dbReference type="InterPro" id="IPR047161">
    <property type="entry name" value="GIT-like"/>
</dbReference>
<evidence type="ECO:0000313" key="17">
    <source>
        <dbReference type="Proteomes" id="UP000663879"/>
    </source>
</evidence>
<evidence type="ECO:0000256" key="6">
    <source>
        <dbReference type="ARBA" id="ARBA00022737"/>
    </source>
</evidence>
<evidence type="ECO:0000256" key="5">
    <source>
        <dbReference type="ARBA" id="ARBA00022723"/>
    </source>
</evidence>
<dbReference type="AlphaFoldDB" id="A0A814DHW2"/>
<dbReference type="GO" id="GO:0036465">
    <property type="term" value="P:synaptic vesicle recycling"/>
    <property type="evidence" value="ECO:0007669"/>
    <property type="project" value="TreeGrafter"/>
</dbReference>
<evidence type="ECO:0000256" key="13">
    <source>
        <dbReference type="SAM" id="Coils"/>
    </source>
</evidence>
<keyword evidence="6" id="KW-0677">Repeat</keyword>
<keyword evidence="4" id="KW-0812">Transmembrane</keyword>
<evidence type="ECO:0000256" key="11">
    <source>
        <dbReference type="ARBA" id="ARBA00023136"/>
    </source>
</evidence>
<dbReference type="GO" id="GO:0008270">
    <property type="term" value="F:zinc ion binding"/>
    <property type="evidence" value="ECO:0007669"/>
    <property type="project" value="UniProtKB-KW"/>
</dbReference>